<evidence type="ECO:0000256" key="3">
    <source>
        <dbReference type="ARBA" id="ARBA00022692"/>
    </source>
</evidence>
<feature type="transmembrane region" description="Helical" evidence="6">
    <location>
        <begin position="394"/>
        <end position="414"/>
    </location>
</feature>
<feature type="transmembrane region" description="Helical" evidence="6">
    <location>
        <begin position="358"/>
        <end position="382"/>
    </location>
</feature>
<sequence length="443" mass="46778">MTPAATPQPVLPRASHTAWVVFGVAVAAYVVAVIHRTAFGVASADALDRFGIGATALSMLVVVQIVLYAGMQVPAGTMLDRWGPARVIIAGSLVMAVGQALMAFAPGFGWAIVARALIGAGDAPIFIAVARLVTIHFPPRRVPVMVQLTGLIGQTGQLISAIPLAYLLHRSGWTPAFASLAALGAVTAATVWWVLVRPSDDASLSERLPAASVRDALKTHWHTHGVRLGFWSHFVGPFSANTIALLWGLPYFTTAQGLSKAGASLLLTCMVLANIAVAPFIGLLTAKYPMRRSWLVLGGAAVVAIAWTALLLPTTPRPLWELIAFVLVIGAGGPMSLVGMDFARSYAVAHKAGSASGFVNMGGFIATIISVLLVGVVLQFVAPHGASIYTLGEYRIAFASLAVPWIIGVVGVYASRRDTRAVMAEDGILVPTMREAWRKRLRR</sequence>
<dbReference type="GO" id="GO:0022857">
    <property type="term" value="F:transmembrane transporter activity"/>
    <property type="evidence" value="ECO:0007669"/>
    <property type="project" value="InterPro"/>
</dbReference>
<keyword evidence="9" id="KW-1185">Reference proteome</keyword>
<gene>
    <name evidence="8" type="ORF">BKA03_000331</name>
</gene>
<dbReference type="InterPro" id="IPR011701">
    <property type="entry name" value="MFS"/>
</dbReference>
<dbReference type="Gene3D" id="1.20.1250.20">
    <property type="entry name" value="MFS general substrate transporter like domains"/>
    <property type="match status" value="2"/>
</dbReference>
<dbReference type="PANTHER" id="PTHR43124">
    <property type="entry name" value="PURINE EFFLUX PUMP PBUE"/>
    <property type="match status" value="1"/>
</dbReference>
<feature type="transmembrane region" description="Helical" evidence="6">
    <location>
        <begin position="110"/>
        <end position="133"/>
    </location>
</feature>
<dbReference type="InterPro" id="IPR020846">
    <property type="entry name" value="MFS_dom"/>
</dbReference>
<feature type="transmembrane region" description="Helical" evidence="6">
    <location>
        <begin position="228"/>
        <end position="249"/>
    </location>
</feature>
<feature type="transmembrane region" description="Helical" evidence="6">
    <location>
        <begin position="173"/>
        <end position="195"/>
    </location>
</feature>
<dbReference type="RefSeq" id="WP_062074803.1">
    <property type="nucleotide sequence ID" value="NZ_BBRC01000004.1"/>
</dbReference>
<keyword evidence="5 6" id="KW-0472">Membrane</keyword>
<evidence type="ECO:0000256" key="2">
    <source>
        <dbReference type="ARBA" id="ARBA00022475"/>
    </source>
</evidence>
<organism evidence="8 9">
    <name type="scientific">Demequina lutea</name>
    <dbReference type="NCBI Taxonomy" id="431489"/>
    <lineage>
        <taxon>Bacteria</taxon>
        <taxon>Bacillati</taxon>
        <taxon>Actinomycetota</taxon>
        <taxon>Actinomycetes</taxon>
        <taxon>Micrococcales</taxon>
        <taxon>Demequinaceae</taxon>
        <taxon>Demequina</taxon>
    </lineage>
</organism>
<feature type="transmembrane region" description="Helical" evidence="6">
    <location>
        <begin position="294"/>
        <end position="313"/>
    </location>
</feature>
<dbReference type="GO" id="GO:0005886">
    <property type="term" value="C:plasma membrane"/>
    <property type="evidence" value="ECO:0007669"/>
    <property type="project" value="UniProtKB-SubCell"/>
</dbReference>
<keyword evidence="3 6" id="KW-0812">Transmembrane</keyword>
<feature type="transmembrane region" description="Helical" evidence="6">
    <location>
        <begin position="319"/>
        <end position="338"/>
    </location>
</feature>
<dbReference type="Proteomes" id="UP000547973">
    <property type="component" value="Unassembled WGS sequence"/>
</dbReference>
<evidence type="ECO:0000259" key="7">
    <source>
        <dbReference type="PROSITE" id="PS50850"/>
    </source>
</evidence>
<dbReference type="PROSITE" id="PS50850">
    <property type="entry name" value="MFS"/>
    <property type="match status" value="1"/>
</dbReference>
<evidence type="ECO:0000256" key="5">
    <source>
        <dbReference type="ARBA" id="ARBA00023136"/>
    </source>
</evidence>
<dbReference type="Pfam" id="PF07690">
    <property type="entry name" value="MFS_1"/>
    <property type="match status" value="1"/>
</dbReference>
<dbReference type="OrthoDB" id="4332123at2"/>
<dbReference type="SUPFAM" id="SSF103473">
    <property type="entry name" value="MFS general substrate transporter"/>
    <property type="match status" value="1"/>
</dbReference>
<dbReference type="AlphaFoldDB" id="A0A7Y9Z7F6"/>
<feature type="transmembrane region" description="Helical" evidence="6">
    <location>
        <begin position="50"/>
        <end position="71"/>
    </location>
</feature>
<evidence type="ECO:0000256" key="4">
    <source>
        <dbReference type="ARBA" id="ARBA00022989"/>
    </source>
</evidence>
<evidence type="ECO:0000313" key="9">
    <source>
        <dbReference type="Proteomes" id="UP000547973"/>
    </source>
</evidence>
<evidence type="ECO:0000313" key="8">
    <source>
        <dbReference type="EMBL" id="NYI40212.1"/>
    </source>
</evidence>
<proteinExistence type="predicted"/>
<protein>
    <submittedName>
        <fullName evidence="8">MFS family permease</fullName>
    </submittedName>
</protein>
<dbReference type="CDD" id="cd06174">
    <property type="entry name" value="MFS"/>
    <property type="match status" value="1"/>
</dbReference>
<feature type="transmembrane region" description="Helical" evidence="6">
    <location>
        <begin position="18"/>
        <end position="38"/>
    </location>
</feature>
<dbReference type="PANTHER" id="PTHR43124:SF3">
    <property type="entry name" value="CHLORAMPHENICOL EFFLUX PUMP RV0191"/>
    <property type="match status" value="1"/>
</dbReference>
<feature type="transmembrane region" description="Helical" evidence="6">
    <location>
        <begin position="83"/>
        <end position="104"/>
    </location>
</feature>
<dbReference type="InterPro" id="IPR036259">
    <property type="entry name" value="MFS_trans_sf"/>
</dbReference>
<keyword evidence="2" id="KW-1003">Cell membrane</keyword>
<evidence type="ECO:0000256" key="1">
    <source>
        <dbReference type="ARBA" id="ARBA00004651"/>
    </source>
</evidence>
<keyword evidence="4 6" id="KW-1133">Transmembrane helix</keyword>
<dbReference type="InterPro" id="IPR050189">
    <property type="entry name" value="MFS_Efflux_Transporters"/>
</dbReference>
<evidence type="ECO:0000256" key="6">
    <source>
        <dbReference type="SAM" id="Phobius"/>
    </source>
</evidence>
<reference evidence="8 9" key="1">
    <citation type="submission" date="2020-07" db="EMBL/GenBank/DDBJ databases">
        <title>Sequencing the genomes of 1000 actinobacteria strains.</title>
        <authorList>
            <person name="Klenk H.-P."/>
        </authorList>
    </citation>
    <scope>NUCLEOTIDE SEQUENCE [LARGE SCALE GENOMIC DNA]</scope>
    <source>
        <strain evidence="8 9">DSM 19970</strain>
    </source>
</reference>
<accession>A0A7Y9Z7F6</accession>
<comment type="subcellular location">
    <subcellularLocation>
        <location evidence="1">Cell membrane</location>
        <topology evidence="1">Multi-pass membrane protein</topology>
    </subcellularLocation>
</comment>
<dbReference type="EMBL" id="JACBZO010000001">
    <property type="protein sequence ID" value="NYI40212.1"/>
    <property type="molecule type" value="Genomic_DNA"/>
</dbReference>
<comment type="caution">
    <text evidence="8">The sequence shown here is derived from an EMBL/GenBank/DDBJ whole genome shotgun (WGS) entry which is preliminary data.</text>
</comment>
<name>A0A7Y9Z7F6_9MICO</name>
<feature type="domain" description="Major facilitator superfamily (MFS) profile" evidence="7">
    <location>
        <begin position="16"/>
        <end position="420"/>
    </location>
</feature>
<feature type="transmembrane region" description="Helical" evidence="6">
    <location>
        <begin position="261"/>
        <end position="282"/>
    </location>
</feature>